<sequence length="66" mass="7486">MFSFWILIGSILSVMLLPLVELSFGLVVSAVGLLVMGILQWHWRAAIWPSIRKHQRPLLEQTDLSA</sequence>
<proteinExistence type="predicted"/>
<accession>A0A0H3ZX67</accession>
<reference evidence="2" key="1">
    <citation type="journal article" date="2015" name="MBio">
        <title>Eco-Evolutionary Dynamics of Episomes among Ecologically Cohesive Bacterial Populations.</title>
        <authorList>
            <person name="Xue H."/>
            <person name="Cordero O.X."/>
            <person name="Camas F.M."/>
            <person name="Trimble W."/>
            <person name="Meyer F."/>
            <person name="Guglielmini J."/>
            <person name="Rocha E.P."/>
            <person name="Polz M.F."/>
        </authorList>
    </citation>
    <scope>NUCLEOTIDE SEQUENCE</scope>
    <source>
        <strain evidence="2">FF_273</strain>
    </source>
</reference>
<feature type="transmembrane region" description="Helical" evidence="1">
    <location>
        <begin position="6"/>
        <end position="39"/>
    </location>
</feature>
<keyword evidence="1" id="KW-0472">Membrane</keyword>
<dbReference type="AlphaFoldDB" id="A0A0H3ZX67"/>
<evidence type="ECO:0000256" key="1">
    <source>
        <dbReference type="SAM" id="Phobius"/>
    </source>
</evidence>
<keyword evidence="1" id="KW-0812">Transmembrane</keyword>
<organism evidence="2">
    <name type="scientific">Vibrio sp. FF_273</name>
    <dbReference type="NCBI Taxonomy" id="1652830"/>
    <lineage>
        <taxon>Bacteria</taxon>
        <taxon>Pseudomonadati</taxon>
        <taxon>Pseudomonadota</taxon>
        <taxon>Gammaproteobacteria</taxon>
        <taxon>Vibrionales</taxon>
        <taxon>Vibrionaceae</taxon>
        <taxon>Vibrio</taxon>
    </lineage>
</organism>
<name>A0A0H3ZX67_9VIBR</name>
<keyword evidence="1" id="KW-1133">Transmembrane helix</keyword>
<protein>
    <submittedName>
        <fullName evidence="2">Uncharacterized protein</fullName>
    </submittedName>
</protein>
<evidence type="ECO:0000313" key="2">
    <source>
        <dbReference type="EMBL" id="AKN40890.1"/>
    </source>
</evidence>
<dbReference type="EMBL" id="KP795710">
    <property type="protein sequence ID" value="AKN40890.1"/>
    <property type="molecule type" value="Genomic_DNA"/>
</dbReference>